<gene>
    <name evidence="2" type="ORF">HLB23_17960</name>
</gene>
<organism evidence="2 3">
    <name type="scientific">Nocardia uniformis</name>
    <dbReference type="NCBI Taxonomy" id="53432"/>
    <lineage>
        <taxon>Bacteria</taxon>
        <taxon>Bacillati</taxon>
        <taxon>Actinomycetota</taxon>
        <taxon>Actinomycetes</taxon>
        <taxon>Mycobacteriales</taxon>
        <taxon>Nocardiaceae</taxon>
        <taxon>Nocardia</taxon>
    </lineage>
</organism>
<keyword evidence="3" id="KW-1185">Reference proteome</keyword>
<dbReference type="InterPro" id="IPR007278">
    <property type="entry name" value="DUF397"/>
</dbReference>
<evidence type="ECO:0000259" key="1">
    <source>
        <dbReference type="Pfam" id="PF04149"/>
    </source>
</evidence>
<dbReference type="AlphaFoldDB" id="A0A849BYU6"/>
<name>A0A849BYU6_9NOCA</name>
<sequence length="117" mass="12440">MRVVNGDLTGVAWFKSSYSQGGSDCVDVAFLENSKVGVRDSKNPAGPALTFTPTMWDSFTAGVQAGRFDRPVRRRSGILNLVSAMGRLNDAASVVRRPTSLRNSLPAGTHRVGCGPS</sequence>
<evidence type="ECO:0000313" key="2">
    <source>
        <dbReference type="EMBL" id="NNH71723.1"/>
    </source>
</evidence>
<proteinExistence type="predicted"/>
<dbReference type="Pfam" id="PF04149">
    <property type="entry name" value="DUF397"/>
    <property type="match status" value="1"/>
</dbReference>
<dbReference type="EMBL" id="JABELX010000006">
    <property type="protein sequence ID" value="NNH71723.1"/>
    <property type="molecule type" value="Genomic_DNA"/>
</dbReference>
<feature type="domain" description="DUF397" evidence="1">
    <location>
        <begin position="12"/>
        <end position="64"/>
    </location>
</feature>
<protein>
    <submittedName>
        <fullName evidence="2">DUF397 domain-containing protein</fullName>
    </submittedName>
</protein>
<reference evidence="2 3" key="1">
    <citation type="submission" date="2020-05" db="EMBL/GenBank/DDBJ databases">
        <title>MicrobeNet Type strains.</title>
        <authorList>
            <person name="Nicholson A.C."/>
        </authorList>
    </citation>
    <scope>NUCLEOTIDE SEQUENCE [LARGE SCALE GENOMIC DNA]</scope>
    <source>
        <strain evidence="2 3">JCM 3224</strain>
    </source>
</reference>
<dbReference type="Proteomes" id="UP000586827">
    <property type="component" value="Unassembled WGS sequence"/>
</dbReference>
<comment type="caution">
    <text evidence="2">The sequence shown here is derived from an EMBL/GenBank/DDBJ whole genome shotgun (WGS) entry which is preliminary data.</text>
</comment>
<accession>A0A849BYU6</accession>
<evidence type="ECO:0000313" key="3">
    <source>
        <dbReference type="Proteomes" id="UP000586827"/>
    </source>
</evidence>